<evidence type="ECO:0000313" key="3">
    <source>
        <dbReference type="EMBL" id="MCC2169047.1"/>
    </source>
</evidence>
<dbReference type="FunFam" id="3.40.50.720:FF:000084">
    <property type="entry name" value="Short-chain dehydrogenase reductase"/>
    <property type="match status" value="1"/>
</dbReference>
<sequence length="274" mass="30454">MKTALVTGGNRGIGEGICRVLAERGYDIFFTYKGGIYDGEEQFRNEMEKAEALVQSICNEYNVKCFCKEADFTKEEDVEKIFQTAVEKMGEIHVLVNNAGYGIEGKLRDTKSEDIDKEYFVLLRTPLLLMKHAANHMIEKEIRGCMVNIGSVRASRAFPIDCIYGSLKAGLERATQSVALELGPYGIRVNAIEPGCIQVSPLKEMVPFYENMGRNIPIERTGTPRDIGNTVAFLCSDDASYITGQTIRVDGGLLLPAMHQGPDIGPDQRWSRVL</sequence>
<comment type="caution">
    <text evidence="3">The sequence shown here is derived from an EMBL/GenBank/DDBJ whole genome shotgun (WGS) entry which is preliminary data.</text>
</comment>
<dbReference type="EMBL" id="JAJEQF010000058">
    <property type="protein sequence ID" value="MCC2169047.1"/>
    <property type="molecule type" value="Genomic_DNA"/>
</dbReference>
<dbReference type="AlphaFoldDB" id="A0AAE3B0C6"/>
<dbReference type="InterPro" id="IPR036291">
    <property type="entry name" value="NAD(P)-bd_dom_sf"/>
</dbReference>
<gene>
    <name evidence="3" type="ORF">LKD45_15375</name>
</gene>
<dbReference type="SUPFAM" id="SSF51735">
    <property type="entry name" value="NAD(P)-binding Rossmann-fold domains"/>
    <property type="match status" value="1"/>
</dbReference>
<organism evidence="3 4">
    <name type="scientific">Gallintestinimicrobium propionicum</name>
    <dbReference type="NCBI Taxonomy" id="2981770"/>
    <lineage>
        <taxon>Bacteria</taxon>
        <taxon>Bacillati</taxon>
        <taxon>Bacillota</taxon>
        <taxon>Clostridia</taxon>
        <taxon>Lachnospirales</taxon>
        <taxon>Lachnospiraceae</taxon>
        <taxon>Gallintestinimicrobium</taxon>
    </lineage>
</organism>
<dbReference type="PRINTS" id="PR00080">
    <property type="entry name" value="SDRFAMILY"/>
</dbReference>
<keyword evidence="2" id="KW-0560">Oxidoreductase</keyword>
<evidence type="ECO:0000256" key="2">
    <source>
        <dbReference type="ARBA" id="ARBA00023002"/>
    </source>
</evidence>
<dbReference type="Pfam" id="PF13561">
    <property type="entry name" value="adh_short_C2"/>
    <property type="match status" value="1"/>
</dbReference>
<accession>A0AAE3B0C6</accession>
<dbReference type="GO" id="GO:0016491">
    <property type="term" value="F:oxidoreductase activity"/>
    <property type="evidence" value="ECO:0007669"/>
    <property type="project" value="UniProtKB-KW"/>
</dbReference>
<dbReference type="PANTHER" id="PTHR43639:SF1">
    <property type="entry name" value="SHORT-CHAIN DEHYDROGENASE_REDUCTASE FAMILY PROTEIN"/>
    <property type="match status" value="1"/>
</dbReference>
<dbReference type="CDD" id="cd05233">
    <property type="entry name" value="SDR_c"/>
    <property type="match status" value="1"/>
</dbReference>
<dbReference type="PANTHER" id="PTHR43639">
    <property type="entry name" value="OXIDOREDUCTASE, SHORT-CHAIN DEHYDROGENASE/REDUCTASE FAMILY (AFU_ORTHOLOGUE AFUA_5G02870)"/>
    <property type="match status" value="1"/>
</dbReference>
<name>A0AAE3B0C6_9FIRM</name>
<protein>
    <submittedName>
        <fullName evidence="3">SDR family oxidoreductase</fullName>
    </submittedName>
</protein>
<proteinExistence type="inferred from homology"/>
<dbReference type="Proteomes" id="UP001199355">
    <property type="component" value="Unassembled WGS sequence"/>
</dbReference>
<evidence type="ECO:0000313" key="4">
    <source>
        <dbReference type="Proteomes" id="UP001199355"/>
    </source>
</evidence>
<keyword evidence="4" id="KW-1185">Reference proteome</keyword>
<dbReference type="InterPro" id="IPR002347">
    <property type="entry name" value="SDR_fam"/>
</dbReference>
<dbReference type="Gene3D" id="3.40.50.720">
    <property type="entry name" value="NAD(P)-binding Rossmann-like Domain"/>
    <property type="match status" value="1"/>
</dbReference>
<dbReference type="GO" id="GO:0008206">
    <property type="term" value="P:bile acid metabolic process"/>
    <property type="evidence" value="ECO:0007669"/>
    <property type="project" value="UniProtKB-ARBA"/>
</dbReference>
<dbReference type="PRINTS" id="PR00081">
    <property type="entry name" value="GDHRDH"/>
</dbReference>
<dbReference type="RefSeq" id="WP_117962431.1">
    <property type="nucleotide sequence ID" value="NZ_JAJEQF010000058.1"/>
</dbReference>
<reference evidence="3 4" key="1">
    <citation type="submission" date="2021-10" db="EMBL/GenBank/DDBJ databases">
        <title>Anaerobic single-cell dispensing facilitates the cultivation of human gut bacteria.</title>
        <authorList>
            <person name="Afrizal A."/>
        </authorList>
    </citation>
    <scope>NUCLEOTIDE SEQUENCE [LARGE SCALE GENOMIC DNA]</scope>
    <source>
        <strain evidence="3 4">CLA-AA-H244</strain>
    </source>
</reference>
<evidence type="ECO:0000256" key="1">
    <source>
        <dbReference type="ARBA" id="ARBA00006484"/>
    </source>
</evidence>
<comment type="similarity">
    <text evidence="1">Belongs to the short-chain dehydrogenases/reductases (SDR) family.</text>
</comment>